<evidence type="ECO:0000259" key="2">
    <source>
        <dbReference type="Pfam" id="PF13012"/>
    </source>
</evidence>
<evidence type="ECO:0000313" key="3">
    <source>
        <dbReference type="EMBL" id="EGG16754.1"/>
    </source>
</evidence>
<protein>
    <recommendedName>
        <fullName evidence="2">EIF3F/CSN6-like C-terminal domain-containing protein</fullName>
    </recommendedName>
</protein>
<dbReference type="STRING" id="1054147.F4Q332"/>
<name>F4Q332_CACFS</name>
<dbReference type="PANTHER" id="PTHR10540:SF8">
    <property type="entry name" value="COP9 SIGNALOSOME COMPLEX SUBUNIT 6"/>
    <property type="match status" value="1"/>
</dbReference>
<gene>
    <name evidence="3" type="ORF">DFA_07732</name>
</gene>
<organism evidence="3 4">
    <name type="scientific">Cavenderia fasciculata</name>
    <name type="common">Slime mold</name>
    <name type="synonym">Dictyostelium fasciculatum</name>
    <dbReference type="NCBI Taxonomy" id="261658"/>
    <lineage>
        <taxon>Eukaryota</taxon>
        <taxon>Amoebozoa</taxon>
        <taxon>Evosea</taxon>
        <taxon>Eumycetozoa</taxon>
        <taxon>Dictyostelia</taxon>
        <taxon>Acytosteliales</taxon>
        <taxon>Cavenderiaceae</taxon>
        <taxon>Cavenderia</taxon>
    </lineage>
</organism>
<dbReference type="GeneID" id="14869031"/>
<proteinExistence type="inferred from homology"/>
<dbReference type="RefSeq" id="XP_004355228.1">
    <property type="nucleotide sequence ID" value="XM_004355176.1"/>
</dbReference>
<dbReference type="GO" id="GO:0008180">
    <property type="term" value="C:COP9 signalosome"/>
    <property type="evidence" value="ECO:0007669"/>
    <property type="project" value="TreeGrafter"/>
</dbReference>
<evidence type="ECO:0000256" key="1">
    <source>
        <dbReference type="ARBA" id="ARBA00010893"/>
    </source>
</evidence>
<accession>F4Q332</accession>
<dbReference type="OrthoDB" id="1726728at2759"/>
<dbReference type="EMBL" id="GL883021">
    <property type="protein sequence ID" value="EGG16754.1"/>
    <property type="molecule type" value="Genomic_DNA"/>
</dbReference>
<comment type="similarity">
    <text evidence="1">Belongs to the peptidase M67A family. CSN6 subfamily.</text>
</comment>
<reference evidence="4" key="1">
    <citation type="journal article" date="2011" name="Genome Res.">
        <title>Phylogeny-wide analysis of social amoeba genomes highlights ancient origins for complex intercellular communication.</title>
        <authorList>
            <person name="Heidel A.J."/>
            <person name="Lawal H.M."/>
            <person name="Felder M."/>
            <person name="Schilde C."/>
            <person name="Helps N.R."/>
            <person name="Tunggal B."/>
            <person name="Rivero F."/>
            <person name="John U."/>
            <person name="Schleicher M."/>
            <person name="Eichinger L."/>
            <person name="Platzer M."/>
            <person name="Noegel A.A."/>
            <person name="Schaap P."/>
            <person name="Gloeckner G."/>
        </authorList>
    </citation>
    <scope>NUCLEOTIDE SEQUENCE [LARGE SCALE GENOMIC DNA]</scope>
    <source>
        <strain evidence="4">SH3</strain>
    </source>
</reference>
<feature type="domain" description="EIF3F/CSN6-like C-terminal" evidence="2">
    <location>
        <begin position="2"/>
        <end position="75"/>
    </location>
</feature>
<dbReference type="KEGG" id="dfa:DFA_07732"/>
<evidence type="ECO:0000313" key="4">
    <source>
        <dbReference type="Proteomes" id="UP000007797"/>
    </source>
</evidence>
<dbReference type="Proteomes" id="UP000007797">
    <property type="component" value="Unassembled WGS sequence"/>
</dbReference>
<dbReference type="Pfam" id="PF13012">
    <property type="entry name" value="MitMem_reg"/>
    <property type="match status" value="1"/>
</dbReference>
<sequence length="95" mass="11188">MRVKNLRNYLQDVKEKKIPFEHSVLRQIASLCNTLPAINSEEFSNTFLQEYNDVLLVTYLASITKNSAVLNESIDRYLVSHERQGKRRPFMRENN</sequence>
<dbReference type="InterPro" id="IPR024969">
    <property type="entry name" value="EIF3F/CSN6-like_C"/>
</dbReference>
<dbReference type="AlphaFoldDB" id="F4Q332"/>
<keyword evidence="4" id="KW-1185">Reference proteome</keyword>
<dbReference type="PANTHER" id="PTHR10540">
    <property type="entry name" value="EUKARYOTIC TRANSLATION INITIATION FACTOR 3 SUBUNIT F-RELATED"/>
    <property type="match status" value="1"/>
</dbReference>